<name>A0AAW1YLR9_RUBAR</name>
<evidence type="ECO:0000313" key="2">
    <source>
        <dbReference type="Proteomes" id="UP001457282"/>
    </source>
</evidence>
<proteinExistence type="predicted"/>
<comment type="caution">
    <text evidence="1">The sequence shown here is derived from an EMBL/GenBank/DDBJ whole genome shotgun (WGS) entry which is preliminary data.</text>
</comment>
<dbReference type="Gene3D" id="2.40.70.10">
    <property type="entry name" value="Acid Proteases"/>
    <property type="match status" value="1"/>
</dbReference>
<accession>A0AAW1YLR9</accession>
<dbReference type="Proteomes" id="UP001457282">
    <property type="component" value="Unassembled WGS sequence"/>
</dbReference>
<dbReference type="EMBL" id="JBEDUW010000001">
    <property type="protein sequence ID" value="KAK9949623.1"/>
    <property type="molecule type" value="Genomic_DNA"/>
</dbReference>
<gene>
    <name evidence="1" type="ORF">M0R45_005140</name>
</gene>
<dbReference type="PANTHER" id="PTHR33067:SF15">
    <property type="entry name" value="RNA-DIRECTED DNA POLYMERASE"/>
    <property type="match status" value="1"/>
</dbReference>
<dbReference type="AlphaFoldDB" id="A0AAW1YLR9"/>
<dbReference type="PANTHER" id="PTHR33067">
    <property type="entry name" value="RNA-DIRECTED DNA POLYMERASE-RELATED"/>
    <property type="match status" value="1"/>
</dbReference>
<organism evidence="1 2">
    <name type="scientific">Rubus argutus</name>
    <name type="common">Southern blackberry</name>
    <dbReference type="NCBI Taxonomy" id="59490"/>
    <lineage>
        <taxon>Eukaryota</taxon>
        <taxon>Viridiplantae</taxon>
        <taxon>Streptophyta</taxon>
        <taxon>Embryophyta</taxon>
        <taxon>Tracheophyta</taxon>
        <taxon>Spermatophyta</taxon>
        <taxon>Magnoliopsida</taxon>
        <taxon>eudicotyledons</taxon>
        <taxon>Gunneridae</taxon>
        <taxon>Pentapetalae</taxon>
        <taxon>rosids</taxon>
        <taxon>fabids</taxon>
        <taxon>Rosales</taxon>
        <taxon>Rosaceae</taxon>
        <taxon>Rosoideae</taxon>
        <taxon>Rosoideae incertae sedis</taxon>
        <taxon>Rubus</taxon>
    </lineage>
</organism>
<sequence>MNRQKEVVKVSKNVSAMLQKKLPPKCPDPGSFTIPCQIGNSKFANAMLDLGASINLMPYSVYETLGLGELKPDNVIIQLADRSNVYPKGMLEDVLVQVNHLIFPADFYVLEMENSPVSSTPLLLGRPFMSTARTKIDVYAGALTMEFDGDVIGFNIFEAMSWRKCAYGGTLAHV</sequence>
<reference evidence="1 2" key="1">
    <citation type="journal article" date="2023" name="G3 (Bethesda)">
        <title>A chromosome-length genome assembly and annotation of blackberry (Rubus argutus, cv. 'Hillquist').</title>
        <authorList>
            <person name="Bruna T."/>
            <person name="Aryal R."/>
            <person name="Dudchenko O."/>
            <person name="Sargent D.J."/>
            <person name="Mead D."/>
            <person name="Buti M."/>
            <person name="Cavallini A."/>
            <person name="Hytonen T."/>
            <person name="Andres J."/>
            <person name="Pham M."/>
            <person name="Weisz D."/>
            <person name="Mascagni F."/>
            <person name="Usai G."/>
            <person name="Natali L."/>
            <person name="Bassil N."/>
            <person name="Fernandez G.E."/>
            <person name="Lomsadze A."/>
            <person name="Armour M."/>
            <person name="Olukolu B."/>
            <person name="Poorten T."/>
            <person name="Britton C."/>
            <person name="Davik J."/>
            <person name="Ashrafi H."/>
            <person name="Aiden E.L."/>
            <person name="Borodovsky M."/>
            <person name="Worthington M."/>
        </authorList>
    </citation>
    <scope>NUCLEOTIDE SEQUENCE [LARGE SCALE GENOMIC DNA]</scope>
    <source>
        <strain evidence="1">PI 553951</strain>
    </source>
</reference>
<dbReference type="CDD" id="cd00303">
    <property type="entry name" value="retropepsin_like"/>
    <property type="match status" value="1"/>
</dbReference>
<dbReference type="SUPFAM" id="SSF50630">
    <property type="entry name" value="Acid proteases"/>
    <property type="match status" value="1"/>
</dbReference>
<keyword evidence="2" id="KW-1185">Reference proteome</keyword>
<evidence type="ECO:0000313" key="1">
    <source>
        <dbReference type="EMBL" id="KAK9949623.1"/>
    </source>
</evidence>
<dbReference type="Pfam" id="PF13650">
    <property type="entry name" value="Asp_protease_2"/>
    <property type="match status" value="1"/>
</dbReference>
<protein>
    <submittedName>
        <fullName evidence="1">Uncharacterized protein</fullName>
    </submittedName>
</protein>
<dbReference type="InterPro" id="IPR021109">
    <property type="entry name" value="Peptidase_aspartic_dom_sf"/>
</dbReference>